<dbReference type="AlphaFoldDB" id="A0A2U3EFL0"/>
<evidence type="ECO:0000313" key="2">
    <source>
        <dbReference type="EMBL" id="PWI73230.1"/>
    </source>
</evidence>
<gene>
    <name evidence="2" type="ORF">PCL_10245</name>
</gene>
<dbReference type="EMBL" id="LCWV01000005">
    <property type="protein sequence ID" value="PWI73230.1"/>
    <property type="molecule type" value="Genomic_DNA"/>
</dbReference>
<feature type="region of interest" description="Disordered" evidence="1">
    <location>
        <begin position="1"/>
        <end position="28"/>
    </location>
</feature>
<reference evidence="2 3" key="1">
    <citation type="journal article" date="2016" name="Front. Microbiol.">
        <title>Genome and transcriptome sequences reveal the specific parasitism of the nematophagous Purpureocillium lilacinum 36-1.</title>
        <authorList>
            <person name="Xie J."/>
            <person name="Li S."/>
            <person name="Mo C."/>
            <person name="Xiao X."/>
            <person name="Peng D."/>
            <person name="Wang G."/>
            <person name="Xiao Y."/>
        </authorList>
    </citation>
    <scope>NUCLEOTIDE SEQUENCE [LARGE SCALE GENOMIC DNA]</scope>
    <source>
        <strain evidence="2 3">36-1</strain>
    </source>
</reference>
<comment type="caution">
    <text evidence="2">The sequence shown here is derived from an EMBL/GenBank/DDBJ whole genome shotgun (WGS) entry which is preliminary data.</text>
</comment>
<protein>
    <submittedName>
        <fullName evidence="2">Uncharacterized protein</fullName>
    </submittedName>
</protein>
<sequence>MVQRGATRSAAPRRSAVDTEPNVAQSRLSKVVHVPATPFRRVDASEPHPPAVRTVTLTVMRTNEEGQWRSNDAGSTRYGAEAAARGPALEAWKLRGKPRW</sequence>
<evidence type="ECO:0000256" key="1">
    <source>
        <dbReference type="SAM" id="MobiDB-lite"/>
    </source>
</evidence>
<name>A0A2U3EFL0_PURLI</name>
<accession>A0A2U3EFL0</accession>
<evidence type="ECO:0000313" key="3">
    <source>
        <dbReference type="Proteomes" id="UP000245956"/>
    </source>
</evidence>
<dbReference type="Proteomes" id="UP000245956">
    <property type="component" value="Unassembled WGS sequence"/>
</dbReference>
<proteinExistence type="predicted"/>
<organism evidence="2 3">
    <name type="scientific">Purpureocillium lilacinum</name>
    <name type="common">Paecilomyces lilacinus</name>
    <dbReference type="NCBI Taxonomy" id="33203"/>
    <lineage>
        <taxon>Eukaryota</taxon>
        <taxon>Fungi</taxon>
        <taxon>Dikarya</taxon>
        <taxon>Ascomycota</taxon>
        <taxon>Pezizomycotina</taxon>
        <taxon>Sordariomycetes</taxon>
        <taxon>Hypocreomycetidae</taxon>
        <taxon>Hypocreales</taxon>
        <taxon>Ophiocordycipitaceae</taxon>
        <taxon>Purpureocillium</taxon>
    </lineage>
</organism>